<dbReference type="Proteomes" id="UP000595224">
    <property type="component" value="Chromosome"/>
</dbReference>
<dbReference type="EMBL" id="CP064936">
    <property type="protein sequence ID" value="QQA02005.1"/>
    <property type="molecule type" value="Genomic_DNA"/>
</dbReference>
<evidence type="ECO:0000313" key="1">
    <source>
        <dbReference type="EMBL" id="QQA02005.1"/>
    </source>
</evidence>
<dbReference type="AlphaFoldDB" id="A0A7T3V6I2"/>
<keyword evidence="2" id="KW-1185">Reference proteome</keyword>
<sequence>MHTKKTLITTSIIFFLSIICAQNSFAESFVGKKILSFDLGYLQTGLENRGWGLGVNYEIQMFKFLSLRPAFSHMTLWPKETDLVVTTVGVKADVLFYPFFKGLDGPYIGTGMGTDFVMFSNSNMQKETAITVAAPIVGWKFSILDYVFIDPFLSYRILINRSDLNSPQVADYFSNKIKWGIKCKINLSKIFTK</sequence>
<gene>
    <name evidence="1" type="ORF">IWA51_05285</name>
</gene>
<evidence type="ECO:0008006" key="3">
    <source>
        <dbReference type="Google" id="ProtNLM"/>
    </source>
</evidence>
<dbReference type="RefSeq" id="WP_198443484.1">
    <property type="nucleotide sequence ID" value="NZ_CBCSHE010000025.1"/>
</dbReference>
<evidence type="ECO:0000313" key="2">
    <source>
        <dbReference type="Proteomes" id="UP000595224"/>
    </source>
</evidence>
<proteinExistence type="predicted"/>
<accession>A0A7T3V6I2</accession>
<dbReference type="KEGG" id="tper:IWA51_05285"/>
<name>A0A7T3V6I2_9SPIR</name>
<reference evidence="1 2" key="1">
    <citation type="submission" date="2020-11" db="EMBL/GenBank/DDBJ databases">
        <title>Treponema Peruensis nv. sp., first commensal Treponema isolated from human feces.</title>
        <authorList>
            <person name="Belkhou C."/>
            <person name="Raes J."/>
        </authorList>
    </citation>
    <scope>NUCLEOTIDE SEQUENCE [LARGE SCALE GENOMIC DNA]</scope>
    <source>
        <strain evidence="1 2">RCC2812</strain>
    </source>
</reference>
<protein>
    <recommendedName>
        <fullName evidence="3">Outer membrane protein beta-barrel domain-containing protein</fullName>
    </recommendedName>
</protein>
<organism evidence="1 2">
    <name type="scientific">Treponema peruense</name>
    <dbReference type="NCBI Taxonomy" id="2787628"/>
    <lineage>
        <taxon>Bacteria</taxon>
        <taxon>Pseudomonadati</taxon>
        <taxon>Spirochaetota</taxon>
        <taxon>Spirochaetia</taxon>
        <taxon>Spirochaetales</taxon>
        <taxon>Treponemataceae</taxon>
        <taxon>Treponema</taxon>
    </lineage>
</organism>